<protein>
    <submittedName>
        <fullName evidence="1">Sodium/calcium exchanger 3</fullName>
    </submittedName>
</protein>
<organism evidence="1 2">
    <name type="scientific">Nibea albiflora</name>
    <name type="common">Yellow drum</name>
    <name type="synonym">Corvina albiflora</name>
    <dbReference type="NCBI Taxonomy" id="240163"/>
    <lineage>
        <taxon>Eukaryota</taxon>
        <taxon>Metazoa</taxon>
        <taxon>Chordata</taxon>
        <taxon>Craniata</taxon>
        <taxon>Vertebrata</taxon>
        <taxon>Euteleostomi</taxon>
        <taxon>Actinopterygii</taxon>
        <taxon>Neopterygii</taxon>
        <taxon>Teleostei</taxon>
        <taxon>Neoteleostei</taxon>
        <taxon>Acanthomorphata</taxon>
        <taxon>Eupercaria</taxon>
        <taxon>Sciaenidae</taxon>
        <taxon>Nibea</taxon>
    </lineage>
</organism>
<dbReference type="EMBL" id="CM024794">
    <property type="protein sequence ID" value="KAG8001746.1"/>
    <property type="molecule type" value="Genomic_DNA"/>
</dbReference>
<evidence type="ECO:0000313" key="1">
    <source>
        <dbReference type="EMBL" id="KAG8001746.1"/>
    </source>
</evidence>
<sequence>MYMFLGVSIIADRFMASIEVITSQAAFNMFVIIGICVWTIPNGESRKIKHPGVLHHRLLEHLRYIWLYLILSVMTQASWSFCFWHRQRLAHSENSLLAPGWKNVLVPAVRSFAGGCCKYQNSHDALSSHRGTSRASVTGLLKRVGGPGDPAVLPCVCHPGLDRRPPPPLYKYMGKRYRADKRRGIVVETEGDLTPNKGGMEMIADGKFPARGRRGTRRELRRRDSRWHSGRRGQ</sequence>
<evidence type="ECO:0000313" key="2">
    <source>
        <dbReference type="Proteomes" id="UP000805704"/>
    </source>
</evidence>
<reference evidence="1" key="1">
    <citation type="submission" date="2020-04" db="EMBL/GenBank/DDBJ databases">
        <title>A chromosome-scale assembly and high-density genetic map of the yellow drum (Nibea albiflora) genome.</title>
        <authorList>
            <person name="Xu D."/>
            <person name="Zhang W."/>
            <person name="Chen R."/>
            <person name="Tan P."/>
            <person name="Wang L."/>
            <person name="Song H."/>
            <person name="Tian L."/>
            <person name="Zhu Q."/>
            <person name="Wang B."/>
        </authorList>
    </citation>
    <scope>NUCLEOTIDE SEQUENCE</scope>
    <source>
        <strain evidence="1">ZJHYS-2018</strain>
    </source>
</reference>
<gene>
    <name evidence="1" type="primary">SLC8A3.3</name>
    <name evidence="1" type="ORF">GBF38_011812</name>
</gene>
<keyword evidence="2" id="KW-1185">Reference proteome</keyword>
<comment type="caution">
    <text evidence="1">The sequence shown here is derived from an EMBL/GenBank/DDBJ whole genome shotgun (WGS) entry which is preliminary data.</text>
</comment>
<accession>A0ACB7ELN0</accession>
<name>A0ACB7ELN0_NIBAL</name>
<dbReference type="Proteomes" id="UP000805704">
    <property type="component" value="Chromosome 6"/>
</dbReference>
<proteinExistence type="predicted"/>